<comment type="caution">
    <text evidence="2">The sequence shown here is derived from an EMBL/GenBank/DDBJ whole genome shotgun (WGS) entry which is preliminary data.</text>
</comment>
<sequence length="403" mass="45535">MSSSPASTPPHHPNYGIQLSPISIKSLVQQVLPDATRIDVENLPSLKSYNNRIYYINCFTQDSDITAVLKVNGRGFGFAKIQNEVSCLRLLETFCPDIPAPRVIAWSQDGLTIETDRDAKWVKLQAEEENPGGWIFMTRVPGEPIDLSKLDDNDKQNLAVQLADYVRDWRVNVPPQTYGGNLCFEPDRSRSDITFPGPTGREAANLVIRGMLGDGLEHYEGIATLENYWKLRIQNKLKVLETDNTFASNRSLIASIKSFVDDVLPYINALKTGEDNFVFTHYDLSPRNVLISGSPPQITGIVDFEFSGFFPCLDEFLNDYIGNNDDWPKDMHEVYLKRLEENGVQTPLNGIEKEVWTQMSLLEELVQNISPWWLPGECKDDGLKQELDKAKSLVEEILAKFTS</sequence>
<dbReference type="InterPro" id="IPR051678">
    <property type="entry name" value="AGP_Transferase"/>
</dbReference>
<accession>A0A8H4NTV7</accession>
<dbReference type="PANTHER" id="PTHR21310">
    <property type="entry name" value="AMINOGLYCOSIDE PHOSPHOTRANSFERASE-RELATED-RELATED"/>
    <property type="match status" value="1"/>
</dbReference>
<dbReference type="InterPro" id="IPR011009">
    <property type="entry name" value="Kinase-like_dom_sf"/>
</dbReference>
<organism evidence="2 3">
    <name type="scientific">Fusarium austroafricanum</name>
    <dbReference type="NCBI Taxonomy" id="2364996"/>
    <lineage>
        <taxon>Eukaryota</taxon>
        <taxon>Fungi</taxon>
        <taxon>Dikarya</taxon>
        <taxon>Ascomycota</taxon>
        <taxon>Pezizomycotina</taxon>
        <taxon>Sordariomycetes</taxon>
        <taxon>Hypocreomycetidae</taxon>
        <taxon>Hypocreales</taxon>
        <taxon>Nectriaceae</taxon>
        <taxon>Fusarium</taxon>
        <taxon>Fusarium concolor species complex</taxon>
    </lineage>
</organism>
<evidence type="ECO:0000313" key="2">
    <source>
        <dbReference type="EMBL" id="KAF4444166.1"/>
    </source>
</evidence>
<dbReference type="Gene3D" id="3.90.1200.10">
    <property type="match status" value="1"/>
</dbReference>
<proteinExistence type="predicted"/>
<dbReference type="InterPro" id="IPR002575">
    <property type="entry name" value="Aminoglycoside_PTrfase"/>
</dbReference>
<dbReference type="PANTHER" id="PTHR21310:SF15">
    <property type="entry name" value="AMINOGLYCOSIDE PHOSPHOTRANSFERASE DOMAIN-CONTAINING PROTEIN"/>
    <property type="match status" value="1"/>
</dbReference>
<dbReference type="OrthoDB" id="2906425at2759"/>
<dbReference type="Pfam" id="PF01636">
    <property type="entry name" value="APH"/>
    <property type="match status" value="1"/>
</dbReference>
<dbReference type="Proteomes" id="UP000605986">
    <property type="component" value="Unassembled WGS sequence"/>
</dbReference>
<evidence type="ECO:0000259" key="1">
    <source>
        <dbReference type="Pfam" id="PF01636"/>
    </source>
</evidence>
<dbReference type="SUPFAM" id="SSF56112">
    <property type="entry name" value="Protein kinase-like (PK-like)"/>
    <property type="match status" value="1"/>
</dbReference>
<dbReference type="AlphaFoldDB" id="A0A8H4NTV7"/>
<feature type="domain" description="Aminoglycoside phosphotransferase" evidence="1">
    <location>
        <begin position="59"/>
        <end position="309"/>
    </location>
</feature>
<reference evidence="2" key="1">
    <citation type="submission" date="2020-01" db="EMBL/GenBank/DDBJ databases">
        <title>Identification and distribution of gene clusters putatively required for synthesis of sphingolipid metabolism inhibitors in phylogenetically diverse species of the filamentous fungus Fusarium.</title>
        <authorList>
            <person name="Kim H.-S."/>
            <person name="Busman M."/>
            <person name="Brown D.W."/>
            <person name="Divon H."/>
            <person name="Uhlig S."/>
            <person name="Proctor R.H."/>
        </authorList>
    </citation>
    <scope>NUCLEOTIDE SEQUENCE</scope>
    <source>
        <strain evidence="2">NRRL 53441</strain>
    </source>
</reference>
<keyword evidence="3" id="KW-1185">Reference proteome</keyword>
<name>A0A8H4NTV7_9HYPO</name>
<dbReference type="EMBL" id="JAADJG010000557">
    <property type="protein sequence ID" value="KAF4444166.1"/>
    <property type="molecule type" value="Genomic_DNA"/>
</dbReference>
<protein>
    <recommendedName>
        <fullName evidence="1">Aminoglycoside phosphotransferase domain-containing protein</fullName>
    </recommendedName>
</protein>
<gene>
    <name evidence="2" type="ORF">F53441_11224</name>
</gene>
<evidence type="ECO:0000313" key="3">
    <source>
        <dbReference type="Proteomes" id="UP000605986"/>
    </source>
</evidence>